<dbReference type="RefSeq" id="WP_189002767.1">
    <property type="nucleotide sequence ID" value="NZ_BMOD01000007.1"/>
</dbReference>
<feature type="transmembrane region" description="Helical" evidence="10">
    <location>
        <begin position="225"/>
        <end position="248"/>
    </location>
</feature>
<evidence type="ECO:0000313" key="12">
    <source>
        <dbReference type="Proteomes" id="UP000632222"/>
    </source>
</evidence>
<feature type="transmembrane region" description="Helical" evidence="10">
    <location>
        <begin position="43"/>
        <end position="62"/>
    </location>
</feature>
<keyword evidence="5 10" id="KW-0812">Transmembrane</keyword>
<dbReference type="EMBL" id="BMOD01000007">
    <property type="protein sequence ID" value="GGJ35696.1"/>
    <property type="molecule type" value="Genomic_DNA"/>
</dbReference>
<name>A0ABQ2CZW2_9DEIO</name>
<feature type="transmembrane region" description="Helical" evidence="10">
    <location>
        <begin position="382"/>
        <end position="401"/>
    </location>
</feature>
<feature type="transmembrane region" description="Helical" evidence="10">
    <location>
        <begin position="349"/>
        <end position="370"/>
    </location>
</feature>
<evidence type="ECO:0000256" key="1">
    <source>
        <dbReference type="ARBA" id="ARBA00004651"/>
    </source>
</evidence>
<dbReference type="PANTHER" id="PTHR32024:SF1">
    <property type="entry name" value="KTR SYSTEM POTASSIUM UPTAKE PROTEIN B"/>
    <property type="match status" value="1"/>
</dbReference>
<keyword evidence="8" id="KW-0406">Ion transport</keyword>
<keyword evidence="3" id="KW-1003">Cell membrane</keyword>
<dbReference type="InterPro" id="IPR003445">
    <property type="entry name" value="Cat_transpt"/>
</dbReference>
<evidence type="ECO:0000313" key="11">
    <source>
        <dbReference type="EMBL" id="GGJ35696.1"/>
    </source>
</evidence>
<feature type="transmembrane region" description="Helical" evidence="10">
    <location>
        <begin position="125"/>
        <end position="146"/>
    </location>
</feature>
<dbReference type="PANTHER" id="PTHR32024">
    <property type="entry name" value="TRK SYSTEM POTASSIUM UPTAKE PROTEIN TRKG-RELATED"/>
    <property type="match status" value="1"/>
</dbReference>
<dbReference type="Proteomes" id="UP000632222">
    <property type="component" value="Unassembled WGS sequence"/>
</dbReference>
<feature type="transmembrane region" description="Helical" evidence="10">
    <location>
        <begin position="189"/>
        <end position="213"/>
    </location>
</feature>
<gene>
    <name evidence="11" type="ORF">GCM10008938_22280</name>
</gene>
<keyword evidence="4" id="KW-0633">Potassium transport</keyword>
<keyword evidence="6" id="KW-0630">Potassium</keyword>
<evidence type="ECO:0000256" key="4">
    <source>
        <dbReference type="ARBA" id="ARBA00022538"/>
    </source>
</evidence>
<keyword evidence="2" id="KW-0813">Transport</keyword>
<comment type="caution">
    <text evidence="11">The sequence shown here is derived from an EMBL/GenBank/DDBJ whole genome shotgun (WGS) entry which is preliminary data.</text>
</comment>
<dbReference type="Pfam" id="PF02386">
    <property type="entry name" value="TrkH"/>
    <property type="match status" value="1"/>
</dbReference>
<evidence type="ECO:0000256" key="6">
    <source>
        <dbReference type="ARBA" id="ARBA00022958"/>
    </source>
</evidence>
<dbReference type="InterPro" id="IPR004772">
    <property type="entry name" value="TrkH"/>
</dbReference>
<dbReference type="NCBIfam" id="TIGR00933">
    <property type="entry name" value="2a38"/>
    <property type="match status" value="1"/>
</dbReference>
<evidence type="ECO:0000256" key="3">
    <source>
        <dbReference type="ARBA" id="ARBA00022475"/>
    </source>
</evidence>
<feature type="transmembrane region" description="Helical" evidence="10">
    <location>
        <begin position="74"/>
        <end position="98"/>
    </location>
</feature>
<feature type="transmembrane region" description="Helical" evidence="10">
    <location>
        <begin position="12"/>
        <end position="31"/>
    </location>
</feature>
<keyword evidence="7 10" id="KW-1133">Transmembrane helix</keyword>
<evidence type="ECO:0000256" key="10">
    <source>
        <dbReference type="SAM" id="Phobius"/>
    </source>
</evidence>
<accession>A0ABQ2CZW2</accession>
<feature type="transmembrane region" description="Helical" evidence="10">
    <location>
        <begin position="311"/>
        <end position="329"/>
    </location>
</feature>
<comment type="subcellular location">
    <subcellularLocation>
        <location evidence="1">Cell membrane</location>
        <topology evidence="1">Multi-pass membrane protein</topology>
    </subcellularLocation>
</comment>
<protein>
    <submittedName>
        <fullName evidence="11">Potassium transporter KtrB</fullName>
    </submittedName>
</protein>
<reference evidence="12" key="1">
    <citation type="journal article" date="2019" name="Int. J. Syst. Evol. Microbiol.">
        <title>The Global Catalogue of Microorganisms (GCM) 10K type strain sequencing project: providing services to taxonomists for standard genome sequencing and annotation.</title>
        <authorList>
            <consortium name="The Broad Institute Genomics Platform"/>
            <consortium name="The Broad Institute Genome Sequencing Center for Infectious Disease"/>
            <person name="Wu L."/>
            <person name="Ma J."/>
        </authorList>
    </citation>
    <scope>NUCLEOTIDE SEQUENCE [LARGE SCALE GENOMIC DNA]</scope>
    <source>
        <strain evidence="12">JCM 14370</strain>
    </source>
</reference>
<evidence type="ECO:0000256" key="2">
    <source>
        <dbReference type="ARBA" id="ARBA00022448"/>
    </source>
</evidence>
<proteinExistence type="predicted"/>
<keyword evidence="12" id="KW-1185">Reference proteome</keyword>
<organism evidence="11 12">
    <name type="scientific">Deinococcus roseus</name>
    <dbReference type="NCBI Taxonomy" id="392414"/>
    <lineage>
        <taxon>Bacteria</taxon>
        <taxon>Thermotogati</taxon>
        <taxon>Deinococcota</taxon>
        <taxon>Deinococci</taxon>
        <taxon>Deinococcales</taxon>
        <taxon>Deinococcaceae</taxon>
        <taxon>Deinococcus</taxon>
    </lineage>
</organism>
<keyword evidence="9 10" id="KW-0472">Membrane</keyword>
<evidence type="ECO:0000256" key="5">
    <source>
        <dbReference type="ARBA" id="ARBA00022692"/>
    </source>
</evidence>
<feature type="transmembrane region" description="Helical" evidence="10">
    <location>
        <begin position="413"/>
        <end position="433"/>
    </location>
</feature>
<evidence type="ECO:0000256" key="7">
    <source>
        <dbReference type="ARBA" id="ARBA00022989"/>
    </source>
</evidence>
<evidence type="ECO:0000256" key="8">
    <source>
        <dbReference type="ARBA" id="ARBA00023065"/>
    </source>
</evidence>
<sequence>MVKFSRSLNPFQMIALTFLIGLVVGTVLLSLPFSAAPDKEVGVLHALFTATSALCITGLNVLDTASTFSVWGELVIMVLIQMGGLGILTFGTAFAVFAGRRIGVQERLTLATQLGGVNSGEVKQILLQIFRFVVVIELAGTLLLYLHFLPIEGPLRGLYFAAFHAVSAFNNAGFSLYPDSLMRFAGDAYLNLVVSVLVILGSMGFLVMASWLLHLQKPRQHRLDLNAWISLWTPAFLLLLGFVTITALEWNNPGTLGKLPWTDRLVAGFFHSVSPRSVGFNTVDYGLMHHGTLLITIMLMFVGGNPGSTGGGIKTTTFFVLITSMWSMLRGRGEMVAFKRRIEMDTVMRAGVVAVMSLSIIVFALFLLTLTEQQNLASGKLSLLQIIFETFSAFCTVGLSMNATGQFSDAGKIILIVLMYIGRIGPLTFAIALSTRSVKGALVHYPADRNIQIG</sequence>
<evidence type="ECO:0000256" key="9">
    <source>
        <dbReference type="ARBA" id="ARBA00023136"/>
    </source>
</evidence>